<dbReference type="EMBL" id="JBBMQS010000001">
    <property type="protein sequence ID" value="MEM5496316.1"/>
    <property type="molecule type" value="Genomic_DNA"/>
</dbReference>
<evidence type="ECO:0000259" key="1">
    <source>
        <dbReference type="Pfam" id="PF08818"/>
    </source>
</evidence>
<protein>
    <submittedName>
        <fullName evidence="2">DUF1801 domain-containing protein</fullName>
    </submittedName>
</protein>
<accession>A0ABU9SR08</accession>
<dbReference type="Pfam" id="PF08818">
    <property type="entry name" value="DUF1801"/>
    <property type="match status" value="1"/>
</dbReference>
<name>A0ABU9SR08_9ALTE</name>
<proteinExistence type="predicted"/>
<keyword evidence="3" id="KW-1185">Reference proteome</keyword>
<dbReference type="SUPFAM" id="SSF159888">
    <property type="entry name" value="YdhG-like"/>
    <property type="match status" value="1"/>
</dbReference>
<dbReference type="Gene3D" id="3.90.1150.200">
    <property type="match status" value="1"/>
</dbReference>
<dbReference type="RefSeq" id="WP_342880802.1">
    <property type="nucleotide sequence ID" value="NZ_JBBMQS010000001.1"/>
</dbReference>
<reference evidence="2 3" key="1">
    <citation type="submission" date="2024-03" db="EMBL/GenBank/DDBJ databases">
        <title>Community enrichment and isolation of bacterial strains for fucoidan degradation.</title>
        <authorList>
            <person name="Sichert A."/>
        </authorList>
    </citation>
    <scope>NUCLEOTIDE SEQUENCE [LARGE SCALE GENOMIC DNA]</scope>
    <source>
        <strain evidence="2 3">AS12</strain>
    </source>
</reference>
<feature type="domain" description="YdhG-like" evidence="1">
    <location>
        <begin position="11"/>
        <end position="104"/>
    </location>
</feature>
<organism evidence="2 3">
    <name type="scientific">Paraglaciecola mesophila</name>
    <dbReference type="NCBI Taxonomy" id="197222"/>
    <lineage>
        <taxon>Bacteria</taxon>
        <taxon>Pseudomonadati</taxon>
        <taxon>Pseudomonadota</taxon>
        <taxon>Gammaproteobacteria</taxon>
        <taxon>Alteromonadales</taxon>
        <taxon>Alteromonadaceae</taxon>
        <taxon>Paraglaciecola</taxon>
    </lineage>
</organism>
<evidence type="ECO:0000313" key="3">
    <source>
        <dbReference type="Proteomes" id="UP001461163"/>
    </source>
</evidence>
<evidence type="ECO:0000313" key="2">
    <source>
        <dbReference type="EMBL" id="MEM5496316.1"/>
    </source>
</evidence>
<dbReference type="Proteomes" id="UP001461163">
    <property type="component" value="Unassembled WGS sequence"/>
</dbReference>
<gene>
    <name evidence="2" type="ORF">WNY77_02790</name>
</gene>
<sequence length="106" mass="12157">MEYILNTQEDKRERLLKVMTCIEQCAPLANLSMDYNMPTFRTEQGWISVANQKHYLPVYTCQAEHIAAYKMLYPKQKTGKGCINFSDKDAIDFAALTDVINNALSE</sequence>
<comment type="caution">
    <text evidence="2">The sequence shown here is derived from an EMBL/GenBank/DDBJ whole genome shotgun (WGS) entry which is preliminary data.</text>
</comment>
<dbReference type="InterPro" id="IPR014922">
    <property type="entry name" value="YdhG-like"/>
</dbReference>